<protein>
    <recommendedName>
        <fullName evidence="2">Moesin/ezrin/radixin homolog 1</fullName>
    </recommendedName>
</protein>
<organism evidence="7 8">
    <name type="scientific">Penaeus vannamei</name>
    <name type="common">Whiteleg shrimp</name>
    <name type="synonym">Litopenaeus vannamei</name>
    <dbReference type="NCBI Taxonomy" id="6689"/>
    <lineage>
        <taxon>Eukaryota</taxon>
        <taxon>Metazoa</taxon>
        <taxon>Ecdysozoa</taxon>
        <taxon>Arthropoda</taxon>
        <taxon>Crustacea</taxon>
        <taxon>Multicrustacea</taxon>
        <taxon>Malacostraca</taxon>
        <taxon>Eumalacostraca</taxon>
        <taxon>Eucarida</taxon>
        <taxon>Decapoda</taxon>
        <taxon>Dendrobranchiata</taxon>
        <taxon>Penaeoidea</taxon>
        <taxon>Penaeidae</taxon>
        <taxon>Penaeus</taxon>
    </lineage>
</organism>
<dbReference type="InterPro" id="IPR018979">
    <property type="entry name" value="FERM_N"/>
</dbReference>
<comment type="caution">
    <text evidence="7">The sequence shown here is derived from an EMBL/GenBank/DDBJ whole genome shotgun (WGS) entry which is preliminary data.</text>
</comment>
<dbReference type="PRINTS" id="PR00661">
    <property type="entry name" value="ERMFAMILY"/>
</dbReference>
<reference evidence="7 8" key="1">
    <citation type="submission" date="2018-04" db="EMBL/GenBank/DDBJ databases">
        <authorList>
            <person name="Zhang X."/>
            <person name="Yuan J."/>
            <person name="Li F."/>
            <person name="Xiang J."/>
        </authorList>
    </citation>
    <scope>NUCLEOTIDE SEQUENCE [LARGE SCALE GENOMIC DNA]</scope>
    <source>
        <tissue evidence="7">Muscle</tissue>
    </source>
</reference>
<evidence type="ECO:0000256" key="4">
    <source>
        <dbReference type="ARBA" id="ARBA00043944"/>
    </source>
</evidence>
<evidence type="ECO:0000256" key="1">
    <source>
        <dbReference type="ARBA" id="ARBA00004536"/>
    </source>
</evidence>
<feature type="domain" description="FERM" evidence="6">
    <location>
        <begin position="16"/>
        <end position="284"/>
    </location>
</feature>
<dbReference type="InterPro" id="IPR019747">
    <property type="entry name" value="FERM_CS"/>
</dbReference>
<dbReference type="Proteomes" id="UP000283509">
    <property type="component" value="Unassembled WGS sequence"/>
</dbReference>
<dbReference type="Pfam" id="PF09379">
    <property type="entry name" value="FERM_N"/>
    <property type="match status" value="1"/>
</dbReference>
<dbReference type="GO" id="GO:0071944">
    <property type="term" value="C:cell periphery"/>
    <property type="evidence" value="ECO:0007669"/>
    <property type="project" value="UniProtKB-ARBA"/>
</dbReference>
<dbReference type="InterPro" id="IPR029071">
    <property type="entry name" value="Ubiquitin-like_domsf"/>
</dbReference>
<dbReference type="STRING" id="6689.A0A3R7QKW3"/>
<dbReference type="Gene3D" id="1.20.5.450">
    <property type="match status" value="1"/>
</dbReference>
<proteinExistence type="predicted"/>
<name>A0A3R7QKW3_PENVA</name>
<dbReference type="InterPro" id="IPR000299">
    <property type="entry name" value="FERM_domain"/>
</dbReference>
<keyword evidence="3" id="KW-0965">Cell junction</keyword>
<keyword evidence="8" id="KW-1185">Reference proteome</keyword>
<dbReference type="Pfam" id="PF09380">
    <property type="entry name" value="FERM_C"/>
    <property type="match status" value="1"/>
</dbReference>
<dbReference type="GO" id="GO:0003779">
    <property type="term" value="F:actin binding"/>
    <property type="evidence" value="ECO:0007669"/>
    <property type="project" value="InterPro"/>
</dbReference>
<dbReference type="GO" id="GO:0005912">
    <property type="term" value="C:adherens junction"/>
    <property type="evidence" value="ECO:0007669"/>
    <property type="project" value="UniProtKB-SubCell"/>
</dbReference>
<dbReference type="Gene3D" id="3.10.20.90">
    <property type="entry name" value="Phosphatidylinositol 3-kinase Catalytic Subunit, Chain A, domain 1"/>
    <property type="match status" value="1"/>
</dbReference>
<dbReference type="PRINTS" id="PR00935">
    <property type="entry name" value="BAND41"/>
</dbReference>
<dbReference type="PROSITE" id="PS00660">
    <property type="entry name" value="FERM_1"/>
    <property type="match status" value="1"/>
</dbReference>
<dbReference type="SUPFAM" id="SSF50729">
    <property type="entry name" value="PH domain-like"/>
    <property type="match status" value="1"/>
</dbReference>
<dbReference type="InterPro" id="IPR035963">
    <property type="entry name" value="FERM_2"/>
</dbReference>
<comment type="subcellular location">
    <subcellularLocation>
        <location evidence="1">Cell junction</location>
        <location evidence="1">Adherens junction</location>
    </subcellularLocation>
    <subcellularLocation>
        <location evidence="4">Cell projection</location>
        <location evidence="4">Rhabdomere</location>
    </subcellularLocation>
</comment>
<dbReference type="AlphaFoldDB" id="A0A3R7QKW3"/>
<dbReference type="CDD" id="cd14473">
    <property type="entry name" value="FERM_B-lobe"/>
    <property type="match status" value="1"/>
</dbReference>
<gene>
    <name evidence="7" type="ORF">C7M84_024725</name>
</gene>
<keyword evidence="5" id="KW-0175">Coiled coil</keyword>
<dbReference type="SMART" id="SM01196">
    <property type="entry name" value="FERM_C"/>
    <property type="match status" value="1"/>
</dbReference>
<dbReference type="PROSITE" id="PS50057">
    <property type="entry name" value="FERM_3"/>
    <property type="match status" value="1"/>
</dbReference>
<dbReference type="OrthoDB" id="6018897at2759"/>
<evidence type="ECO:0000256" key="5">
    <source>
        <dbReference type="SAM" id="Coils"/>
    </source>
</evidence>
<accession>A0A3R7QKW3</accession>
<dbReference type="SMART" id="SM00295">
    <property type="entry name" value="B41"/>
    <property type="match status" value="1"/>
</dbReference>
<dbReference type="Gene3D" id="1.20.80.60">
    <property type="match status" value="1"/>
</dbReference>
<dbReference type="InterPro" id="IPR018980">
    <property type="entry name" value="FERM_PH-like_C"/>
</dbReference>
<dbReference type="GO" id="GO:0009887">
    <property type="term" value="P:animal organ morphogenesis"/>
    <property type="evidence" value="ECO:0007669"/>
    <property type="project" value="UniProtKB-ARBA"/>
</dbReference>
<feature type="coiled-coil region" evidence="5">
    <location>
        <begin position="230"/>
        <end position="281"/>
    </location>
</feature>
<evidence type="ECO:0000256" key="2">
    <source>
        <dbReference type="ARBA" id="ARBA00022025"/>
    </source>
</evidence>
<dbReference type="FunFam" id="1.20.5.450:FF:000001">
    <property type="entry name" value="radixin isoform X2"/>
    <property type="match status" value="1"/>
</dbReference>
<dbReference type="SUPFAM" id="SSF54236">
    <property type="entry name" value="Ubiquitin-like"/>
    <property type="match status" value="1"/>
</dbReference>
<reference evidence="7 8" key="2">
    <citation type="submission" date="2019-01" db="EMBL/GenBank/DDBJ databases">
        <title>The decoding of complex shrimp genome reveals the adaptation for benthos swimmer, frequently molting mechanism and breeding impact on genome.</title>
        <authorList>
            <person name="Sun Y."/>
            <person name="Gao Y."/>
            <person name="Yu Y."/>
        </authorList>
    </citation>
    <scope>NUCLEOTIDE SEQUENCE [LARGE SCALE GENOMIC DNA]</scope>
    <source>
        <tissue evidence="7">Muscle</tissue>
    </source>
</reference>
<dbReference type="InterPro" id="IPR011174">
    <property type="entry name" value="ERM"/>
</dbReference>
<evidence type="ECO:0000313" key="7">
    <source>
        <dbReference type="EMBL" id="ROT82103.1"/>
    </source>
</evidence>
<evidence type="ECO:0000256" key="3">
    <source>
        <dbReference type="ARBA" id="ARBA00022949"/>
    </source>
</evidence>
<dbReference type="InterPro" id="IPR000798">
    <property type="entry name" value="Ez/rad/moesin-like"/>
</dbReference>
<dbReference type="InterPro" id="IPR019749">
    <property type="entry name" value="Band_41_domain"/>
</dbReference>
<dbReference type="InterPro" id="IPR019748">
    <property type="entry name" value="FERM_central"/>
</dbReference>
<dbReference type="PANTHER" id="PTHR23281">
    <property type="entry name" value="MERLIN/MOESIN/EZRIN/RADIXIN"/>
    <property type="match status" value="1"/>
</dbReference>
<dbReference type="SUPFAM" id="SSF47031">
    <property type="entry name" value="Second domain of FERM"/>
    <property type="match status" value="1"/>
</dbReference>
<dbReference type="GO" id="GO:0048731">
    <property type="term" value="P:system development"/>
    <property type="evidence" value="ECO:0007669"/>
    <property type="project" value="UniProtKB-ARBA"/>
</dbReference>
<sequence length="284" mass="33581">MPLRNIFRGKSASKSFPVKIVMLDAELEFNLPWRATGRDLFDLVVRTIGLRETWYFGLQFEDSKNNFAWLKMEKRVQDQDIPKQSVVPFVFLAKFYPEDVSEELVQEVTQHLFFLQVKQSILNMDIYCPPEMSVLLASYAVQAKFALGLNVYESENKLEPKISFPWSEIRNISVDDKKFTIRPTDKTAPNFVFFSKNSRMNKLILDLSIGNHELFKRRRKPDTIEVQQMKAAAREEKHRRQIEKDKLAREKQLREEAERQKAELEQRLLQYQEEMRAANDALRR</sequence>
<evidence type="ECO:0000259" key="6">
    <source>
        <dbReference type="PROSITE" id="PS50057"/>
    </source>
</evidence>
<dbReference type="FunFam" id="3.10.20.90:FF:000013">
    <property type="entry name" value="radixin isoform X1"/>
    <property type="match status" value="1"/>
</dbReference>
<evidence type="ECO:0000313" key="8">
    <source>
        <dbReference type="Proteomes" id="UP000283509"/>
    </source>
</evidence>
<dbReference type="EMBL" id="QCYY01000883">
    <property type="protein sequence ID" value="ROT82103.1"/>
    <property type="molecule type" value="Genomic_DNA"/>
</dbReference>